<dbReference type="PANTHER" id="PTHR43744:SF8">
    <property type="entry name" value="SN-GLYCEROL-3-PHOSPHATE TRANSPORT SYSTEM PERMEASE PROTEIN UGPE"/>
    <property type="match status" value="1"/>
</dbReference>
<evidence type="ECO:0000256" key="5">
    <source>
        <dbReference type="ARBA" id="ARBA00022989"/>
    </source>
</evidence>
<reference evidence="8 9" key="1">
    <citation type="submission" date="2020-10" db="EMBL/GenBank/DDBJ databases">
        <title>Sequencing the genomes of 1000 actinobacteria strains.</title>
        <authorList>
            <person name="Klenk H.-P."/>
        </authorList>
    </citation>
    <scope>NUCLEOTIDE SEQUENCE [LARGE SCALE GENOMIC DNA]</scope>
    <source>
        <strain evidence="8 9">DSM 41803</strain>
    </source>
</reference>
<evidence type="ECO:0000256" key="1">
    <source>
        <dbReference type="ARBA" id="ARBA00004651"/>
    </source>
</evidence>
<name>A0A8I0PK93_9ACTN</name>
<evidence type="ECO:0000313" key="9">
    <source>
        <dbReference type="Proteomes" id="UP000629287"/>
    </source>
</evidence>
<dbReference type="InterPro" id="IPR035906">
    <property type="entry name" value="MetI-like_sf"/>
</dbReference>
<evidence type="ECO:0000256" key="2">
    <source>
        <dbReference type="ARBA" id="ARBA00022448"/>
    </source>
</evidence>
<proteinExistence type="predicted"/>
<dbReference type="GO" id="GO:0005886">
    <property type="term" value="C:plasma membrane"/>
    <property type="evidence" value="ECO:0007669"/>
    <property type="project" value="UniProtKB-SubCell"/>
</dbReference>
<protein>
    <submittedName>
        <fullName evidence="8">Multiple sugar transport system permease protein</fullName>
    </submittedName>
</protein>
<keyword evidence="8" id="KW-0762">Sugar transport</keyword>
<dbReference type="Gene3D" id="1.10.3720.10">
    <property type="entry name" value="MetI-like"/>
    <property type="match status" value="1"/>
</dbReference>
<evidence type="ECO:0000256" key="3">
    <source>
        <dbReference type="ARBA" id="ARBA00022475"/>
    </source>
</evidence>
<keyword evidence="4 7" id="KW-0812">Transmembrane</keyword>
<organism evidence="8 9">
    <name type="scientific">Streptomyces stelliscabiei</name>
    <dbReference type="NCBI Taxonomy" id="146820"/>
    <lineage>
        <taxon>Bacteria</taxon>
        <taxon>Bacillati</taxon>
        <taxon>Actinomycetota</taxon>
        <taxon>Actinomycetes</taxon>
        <taxon>Kitasatosporales</taxon>
        <taxon>Streptomycetaceae</taxon>
        <taxon>Streptomyces</taxon>
    </lineage>
</organism>
<evidence type="ECO:0000256" key="7">
    <source>
        <dbReference type="SAM" id="Phobius"/>
    </source>
</evidence>
<dbReference type="Proteomes" id="UP000629287">
    <property type="component" value="Unassembled WGS sequence"/>
</dbReference>
<dbReference type="SUPFAM" id="SSF161098">
    <property type="entry name" value="MetI-like"/>
    <property type="match status" value="1"/>
</dbReference>
<evidence type="ECO:0000313" key="8">
    <source>
        <dbReference type="EMBL" id="MBE1602958.1"/>
    </source>
</evidence>
<dbReference type="RefSeq" id="WP_046916246.1">
    <property type="nucleotide sequence ID" value="NZ_JADBGF010000001.1"/>
</dbReference>
<keyword evidence="6 7" id="KW-0472">Membrane</keyword>
<comment type="subcellular location">
    <subcellularLocation>
        <location evidence="1">Cell membrane</location>
        <topology evidence="1">Multi-pass membrane protein</topology>
    </subcellularLocation>
</comment>
<accession>A0A8I0PK93</accession>
<keyword evidence="5 7" id="KW-1133">Transmembrane helix</keyword>
<gene>
    <name evidence="8" type="ORF">H4687_009087</name>
</gene>
<sequence>MLALLVNAKVKGVNFFWPLMVAQSEDLRPVMVGIDYFVQTNPSWGEIMAYSSMITVPVLALFVAFQRSFVGSIASSGVKG</sequence>
<dbReference type="PANTHER" id="PTHR43744">
    <property type="entry name" value="ABC TRANSPORTER PERMEASE PROTEIN MG189-RELATED-RELATED"/>
    <property type="match status" value="1"/>
</dbReference>
<keyword evidence="3" id="KW-1003">Cell membrane</keyword>
<comment type="caution">
    <text evidence="8">The sequence shown here is derived from an EMBL/GenBank/DDBJ whole genome shotgun (WGS) entry which is preliminary data.</text>
</comment>
<feature type="transmembrane region" description="Helical" evidence="7">
    <location>
        <begin position="47"/>
        <end position="65"/>
    </location>
</feature>
<keyword evidence="2" id="KW-0813">Transport</keyword>
<evidence type="ECO:0000256" key="4">
    <source>
        <dbReference type="ARBA" id="ARBA00022692"/>
    </source>
</evidence>
<evidence type="ECO:0000256" key="6">
    <source>
        <dbReference type="ARBA" id="ARBA00023136"/>
    </source>
</evidence>
<dbReference type="AlphaFoldDB" id="A0A8I0PK93"/>
<dbReference type="EMBL" id="JADBGF010000001">
    <property type="protein sequence ID" value="MBE1602958.1"/>
    <property type="molecule type" value="Genomic_DNA"/>
</dbReference>
<dbReference type="GeneID" id="86833483"/>
<keyword evidence="9" id="KW-1185">Reference proteome</keyword>